<proteinExistence type="predicted"/>
<keyword evidence="9" id="KW-1185">Reference proteome</keyword>
<feature type="region of interest" description="Disordered" evidence="6">
    <location>
        <begin position="211"/>
        <end position="244"/>
    </location>
</feature>
<evidence type="ECO:0000313" key="9">
    <source>
        <dbReference type="Proteomes" id="UP000275267"/>
    </source>
</evidence>
<dbReference type="OrthoDB" id="686354at2759"/>
<feature type="region of interest" description="Disordered" evidence="6">
    <location>
        <begin position="140"/>
        <end position="165"/>
    </location>
</feature>
<gene>
    <name evidence="8" type="ORF">C2845_PM02G35450</name>
</gene>
<dbReference type="GO" id="GO:0003677">
    <property type="term" value="F:DNA binding"/>
    <property type="evidence" value="ECO:0007669"/>
    <property type="project" value="UniProtKB-KW"/>
</dbReference>
<dbReference type="CDD" id="cd00018">
    <property type="entry name" value="AP2"/>
    <property type="match status" value="1"/>
</dbReference>
<dbReference type="InterPro" id="IPR001471">
    <property type="entry name" value="AP2/ERF_dom"/>
</dbReference>
<dbReference type="Proteomes" id="UP000275267">
    <property type="component" value="Unassembled WGS sequence"/>
</dbReference>
<keyword evidence="5" id="KW-0539">Nucleus</keyword>
<keyword evidence="2" id="KW-0805">Transcription regulation</keyword>
<dbReference type="PANTHER" id="PTHR31190">
    <property type="entry name" value="DNA-BINDING DOMAIN"/>
    <property type="match status" value="1"/>
</dbReference>
<dbReference type="PROSITE" id="PS51032">
    <property type="entry name" value="AP2_ERF"/>
    <property type="match status" value="1"/>
</dbReference>
<evidence type="ECO:0000256" key="3">
    <source>
        <dbReference type="ARBA" id="ARBA00023125"/>
    </source>
</evidence>
<dbReference type="Gene3D" id="3.30.730.10">
    <property type="entry name" value="AP2/ERF domain"/>
    <property type="match status" value="1"/>
</dbReference>
<feature type="region of interest" description="Disordered" evidence="6">
    <location>
        <begin position="21"/>
        <end position="41"/>
    </location>
</feature>
<dbReference type="SUPFAM" id="SSF54171">
    <property type="entry name" value="DNA-binding domain"/>
    <property type="match status" value="1"/>
</dbReference>
<dbReference type="PRINTS" id="PR00367">
    <property type="entry name" value="ETHRSPELEMNT"/>
</dbReference>
<dbReference type="PANTHER" id="PTHR31190:SF194">
    <property type="entry name" value="AP2 DOMAIN CONTAINING PROTEIN"/>
    <property type="match status" value="1"/>
</dbReference>
<organism evidence="8 9">
    <name type="scientific">Panicum miliaceum</name>
    <name type="common">Proso millet</name>
    <name type="synonym">Broomcorn millet</name>
    <dbReference type="NCBI Taxonomy" id="4540"/>
    <lineage>
        <taxon>Eukaryota</taxon>
        <taxon>Viridiplantae</taxon>
        <taxon>Streptophyta</taxon>
        <taxon>Embryophyta</taxon>
        <taxon>Tracheophyta</taxon>
        <taxon>Spermatophyta</taxon>
        <taxon>Magnoliopsida</taxon>
        <taxon>Liliopsida</taxon>
        <taxon>Poales</taxon>
        <taxon>Poaceae</taxon>
        <taxon>PACMAD clade</taxon>
        <taxon>Panicoideae</taxon>
        <taxon>Panicodae</taxon>
        <taxon>Paniceae</taxon>
        <taxon>Panicinae</taxon>
        <taxon>Panicum</taxon>
        <taxon>Panicum sect. Panicum</taxon>
    </lineage>
</organism>
<evidence type="ECO:0000256" key="4">
    <source>
        <dbReference type="ARBA" id="ARBA00023163"/>
    </source>
</evidence>
<dbReference type="InterPro" id="IPR036955">
    <property type="entry name" value="AP2/ERF_dom_sf"/>
</dbReference>
<dbReference type="InterPro" id="IPR016177">
    <property type="entry name" value="DNA-bd_dom_sf"/>
</dbReference>
<accession>A0A3L6SDK2</accession>
<dbReference type="EMBL" id="PQIB02000005">
    <property type="protein sequence ID" value="RLN18222.1"/>
    <property type="molecule type" value="Genomic_DNA"/>
</dbReference>
<dbReference type="AlphaFoldDB" id="A0A3L6SDK2"/>
<dbReference type="GO" id="GO:0009873">
    <property type="term" value="P:ethylene-activated signaling pathway"/>
    <property type="evidence" value="ECO:0007669"/>
    <property type="project" value="InterPro"/>
</dbReference>
<evidence type="ECO:0000313" key="8">
    <source>
        <dbReference type="EMBL" id="RLN18222.1"/>
    </source>
</evidence>
<dbReference type="GO" id="GO:0003700">
    <property type="term" value="F:DNA-binding transcription factor activity"/>
    <property type="evidence" value="ECO:0007669"/>
    <property type="project" value="InterPro"/>
</dbReference>
<evidence type="ECO:0000259" key="7">
    <source>
        <dbReference type="PROSITE" id="PS51032"/>
    </source>
</evidence>
<comment type="subcellular location">
    <subcellularLocation>
        <location evidence="1">Nucleus</location>
    </subcellularLocation>
</comment>
<keyword evidence="3" id="KW-0238">DNA-binding</keyword>
<protein>
    <submittedName>
        <fullName evidence="8">Ethylene-responsive transcription factor RAP2-3-like</fullName>
    </submittedName>
</protein>
<evidence type="ECO:0000256" key="2">
    <source>
        <dbReference type="ARBA" id="ARBA00023015"/>
    </source>
</evidence>
<dbReference type="SMART" id="SM00380">
    <property type="entry name" value="AP2"/>
    <property type="match status" value="1"/>
</dbReference>
<dbReference type="STRING" id="4540.A0A3L6SDK2"/>
<reference evidence="9" key="1">
    <citation type="journal article" date="2019" name="Nat. Commun.">
        <title>The genome of broomcorn millet.</title>
        <authorList>
            <person name="Zou C."/>
            <person name="Miki D."/>
            <person name="Li D."/>
            <person name="Tang Q."/>
            <person name="Xiao L."/>
            <person name="Rajput S."/>
            <person name="Deng P."/>
            <person name="Jia W."/>
            <person name="Huang R."/>
            <person name="Zhang M."/>
            <person name="Sun Y."/>
            <person name="Hu J."/>
            <person name="Fu X."/>
            <person name="Schnable P.S."/>
            <person name="Li F."/>
            <person name="Zhang H."/>
            <person name="Feng B."/>
            <person name="Zhu X."/>
            <person name="Liu R."/>
            <person name="Schnable J.C."/>
            <person name="Zhu J.-K."/>
            <person name="Zhang H."/>
        </authorList>
    </citation>
    <scope>NUCLEOTIDE SEQUENCE [LARGE SCALE GENOMIC DNA]</scope>
</reference>
<evidence type="ECO:0000256" key="6">
    <source>
        <dbReference type="SAM" id="MobiDB-lite"/>
    </source>
</evidence>
<feature type="domain" description="AP2/ERF" evidence="7">
    <location>
        <begin position="84"/>
        <end position="141"/>
    </location>
</feature>
<name>A0A3L6SDK2_PANMI</name>
<comment type="caution">
    <text evidence="8">The sequence shown here is derived from an EMBL/GenBank/DDBJ whole genome shotgun (WGS) entry which is preliminary data.</text>
</comment>
<feature type="compositionally biased region" description="Low complexity" evidence="6">
    <location>
        <begin position="211"/>
        <end position="224"/>
    </location>
</feature>
<evidence type="ECO:0000256" key="5">
    <source>
        <dbReference type="ARBA" id="ARBA00023242"/>
    </source>
</evidence>
<sequence>MCGGAILAELIPSPRRAASKPVTAGHLWPAGSDSKKAGSGRNKRLQLADVDDFEAAFEDFADDFDDLVQIHILPSPRRERGRRHFRGIRQRPWGKWAAEIRDPHKGTRVWLGTFSTAEDAARAYDVEARRLRGSKAKVNFPAASARPRRGNPRAAPRPQRHHAAAQPALLAGEKQQEEEIAVKPEIEAAFDVGSFFDMTFPAFPAAPPAMESSFTGSTGSESGSPAKKLRYDNDSSDGMSSGGGSALELADELAYDPFMMLQLPYSGGYESLDGLFAVDTAQDVSGVNSDMNGVSLWSFDEFPSDSDVF</sequence>
<evidence type="ECO:0000256" key="1">
    <source>
        <dbReference type="ARBA" id="ARBA00004123"/>
    </source>
</evidence>
<dbReference type="GO" id="GO:0005634">
    <property type="term" value="C:nucleus"/>
    <property type="evidence" value="ECO:0007669"/>
    <property type="project" value="UniProtKB-SubCell"/>
</dbReference>
<dbReference type="FunFam" id="3.30.730.10:FF:000001">
    <property type="entry name" value="Ethylene-responsive transcription factor 2"/>
    <property type="match status" value="1"/>
</dbReference>
<dbReference type="InterPro" id="IPR044808">
    <property type="entry name" value="ERF_plant"/>
</dbReference>
<dbReference type="Pfam" id="PF00847">
    <property type="entry name" value="AP2"/>
    <property type="match status" value="1"/>
</dbReference>
<keyword evidence="4" id="KW-0804">Transcription</keyword>